<dbReference type="InterPro" id="IPR036513">
    <property type="entry name" value="STAS_dom_sf"/>
</dbReference>
<dbReference type="OrthoDB" id="5563077at2"/>
<dbReference type="EMBL" id="CM001022">
    <property type="protein sequence ID" value="EFQ22496.1"/>
    <property type="molecule type" value="Genomic_DNA"/>
</dbReference>
<sequence length="399" mass="42125">MHLERMEEQTGLALVLHGRLDAGSCRHLEDALEDALRQGAHRVALDMEDVPFLSSLGIRSLMLYEKTLRELGGGLSIRRPSSFVREILGMVGLSALFAAPESPPEEPLGEGTARYDLEGPGGFEAETIAPGEARAFGPGVWGLGLGSFEGAPAALGEILGAEGFALMLPPGEGGTPDFMAASGDFVPTVHFASGMVFRGEPSVCLRFTEDLPGIPLSRLARRALEATESSRAAVALLGETAGLVGASLNALPPGEEGLPPSEGWRDAAGRIGDGGLFSFPEVRDRLSFRPEKRYDRHLVLAVGVAAATDPGTLGPQLRPLGEEPGFWGHFHGAVFPFRAIPQGKVAFRPVLENLLNALAPVGLLHLLEDRRPISGAGESAFLNGALWAGPLRGTEGRSR</sequence>
<organism evidence="2 3">
    <name type="scientific">Aminomonas paucivorans DSM 12260</name>
    <dbReference type="NCBI Taxonomy" id="584708"/>
    <lineage>
        <taxon>Bacteria</taxon>
        <taxon>Thermotogati</taxon>
        <taxon>Synergistota</taxon>
        <taxon>Synergistia</taxon>
        <taxon>Synergistales</taxon>
        <taxon>Synergistaceae</taxon>
        <taxon>Aminomonas</taxon>
    </lineage>
</organism>
<dbReference type="RefSeq" id="WP_006299634.1">
    <property type="nucleotide sequence ID" value="NZ_CM001022.1"/>
</dbReference>
<name>E3CVN3_9BACT</name>
<dbReference type="SUPFAM" id="SSF52091">
    <property type="entry name" value="SpoIIaa-like"/>
    <property type="match status" value="1"/>
</dbReference>
<dbReference type="HOGENOM" id="CLU_690093_0_0_0"/>
<dbReference type="Gene3D" id="3.30.750.24">
    <property type="entry name" value="STAS domain"/>
    <property type="match status" value="1"/>
</dbReference>
<dbReference type="PROSITE" id="PS50801">
    <property type="entry name" value="STAS"/>
    <property type="match status" value="1"/>
</dbReference>
<dbReference type="Pfam" id="PF13466">
    <property type="entry name" value="STAS_2"/>
    <property type="match status" value="1"/>
</dbReference>
<dbReference type="STRING" id="584708.Apau_0056"/>
<dbReference type="AlphaFoldDB" id="E3CVN3"/>
<dbReference type="Proteomes" id="UP000005096">
    <property type="component" value="Chromosome"/>
</dbReference>
<feature type="domain" description="STAS" evidence="1">
    <location>
        <begin position="1"/>
        <end position="93"/>
    </location>
</feature>
<keyword evidence="3" id="KW-1185">Reference proteome</keyword>
<evidence type="ECO:0000313" key="2">
    <source>
        <dbReference type="EMBL" id="EFQ22496.1"/>
    </source>
</evidence>
<proteinExistence type="predicted"/>
<dbReference type="CDD" id="cd07043">
    <property type="entry name" value="STAS_anti-anti-sigma_factors"/>
    <property type="match status" value="1"/>
</dbReference>
<dbReference type="InterPro" id="IPR002645">
    <property type="entry name" value="STAS_dom"/>
</dbReference>
<evidence type="ECO:0000259" key="1">
    <source>
        <dbReference type="PROSITE" id="PS50801"/>
    </source>
</evidence>
<dbReference type="PaxDb" id="584708-Apau_0056"/>
<dbReference type="eggNOG" id="COG1366">
    <property type="taxonomic scope" value="Bacteria"/>
</dbReference>
<dbReference type="PANTHER" id="PTHR33495">
    <property type="entry name" value="ANTI-SIGMA FACTOR ANTAGONIST TM_1081-RELATED-RELATED"/>
    <property type="match status" value="1"/>
</dbReference>
<gene>
    <name evidence="2" type="ORF">Apau_0056</name>
</gene>
<dbReference type="PANTHER" id="PTHR33495:SF2">
    <property type="entry name" value="ANTI-SIGMA FACTOR ANTAGONIST TM_1081-RELATED"/>
    <property type="match status" value="1"/>
</dbReference>
<dbReference type="InterPro" id="IPR058548">
    <property type="entry name" value="MlaB-like_STAS"/>
</dbReference>
<reference evidence="2 3" key="1">
    <citation type="journal article" date="2010" name="Stand. Genomic Sci.">
        <title>Non-contiguous finished genome sequence of Aminomonas paucivorans type strain (GLU-3).</title>
        <authorList>
            <person name="Pitluck S."/>
            <person name="Yasawong M."/>
            <person name="Held B."/>
            <person name="Lapidus A."/>
            <person name="Nolan M."/>
            <person name="Copeland A."/>
            <person name="Lucas S."/>
            <person name="Del Rio T.G."/>
            <person name="Tice H."/>
            <person name="Cheng J.F."/>
            <person name="Chertkov O."/>
            <person name="Goodwin L."/>
            <person name="Tapia R."/>
            <person name="Han C."/>
            <person name="Liolios K."/>
            <person name="Ivanova N."/>
            <person name="Mavromatis K."/>
            <person name="Ovchinnikova G."/>
            <person name="Pati A."/>
            <person name="Chen A."/>
            <person name="Palaniappan K."/>
            <person name="Land M."/>
            <person name="Hauser L."/>
            <person name="Chang Y.J."/>
            <person name="Jeffries C.D."/>
            <person name="Pukall R."/>
            <person name="Spring S."/>
            <person name="Rohde M."/>
            <person name="Sikorski J."/>
            <person name="Goker M."/>
            <person name="Woyke T."/>
            <person name="Bristow J."/>
            <person name="Eisen J.A."/>
            <person name="Markowitz V."/>
            <person name="Hugenholtz P."/>
            <person name="Kyrpides N.C."/>
            <person name="Klenk H.P."/>
        </authorList>
    </citation>
    <scope>NUCLEOTIDE SEQUENCE [LARGE SCALE GENOMIC DNA]</scope>
    <source>
        <strain evidence="2 3">DSM 12260</strain>
    </source>
</reference>
<protein>
    <submittedName>
        <fullName evidence="2">Anti-sigma-factor antagonist</fullName>
    </submittedName>
</protein>
<evidence type="ECO:0000313" key="3">
    <source>
        <dbReference type="Proteomes" id="UP000005096"/>
    </source>
</evidence>
<accession>E3CVN3</accession>
<dbReference type="GO" id="GO:0043856">
    <property type="term" value="F:anti-sigma factor antagonist activity"/>
    <property type="evidence" value="ECO:0007669"/>
    <property type="project" value="TreeGrafter"/>
</dbReference>